<comment type="caution">
    <text evidence="6">The sequence shown here is derived from an EMBL/GenBank/DDBJ whole genome shotgun (WGS) entry which is preliminary data.</text>
</comment>
<evidence type="ECO:0000313" key="7">
    <source>
        <dbReference type="Proteomes" id="UP000001095"/>
    </source>
</evidence>
<gene>
    <name evidence="6" type="ORF">HMPREF9696_00884</name>
</gene>
<keyword evidence="4" id="KW-0472">Membrane</keyword>
<dbReference type="InterPro" id="IPR039424">
    <property type="entry name" value="SBP_5"/>
</dbReference>
<evidence type="ECO:0000259" key="5">
    <source>
        <dbReference type="Pfam" id="PF00496"/>
    </source>
</evidence>
<feature type="domain" description="Solute-binding protein family 5" evidence="5">
    <location>
        <begin position="165"/>
        <end position="573"/>
    </location>
</feature>
<organism evidence="6 7">
    <name type="scientific">Afipia clevelandensis ATCC 49720</name>
    <dbReference type="NCBI Taxonomy" id="883079"/>
    <lineage>
        <taxon>Bacteria</taxon>
        <taxon>Pseudomonadati</taxon>
        <taxon>Pseudomonadota</taxon>
        <taxon>Alphaproteobacteria</taxon>
        <taxon>Hyphomicrobiales</taxon>
        <taxon>Nitrobacteraceae</taxon>
        <taxon>Afipia</taxon>
    </lineage>
</organism>
<comment type="subcellular location">
    <subcellularLocation>
        <location evidence="1">Periplasm</location>
    </subcellularLocation>
</comment>
<dbReference type="Pfam" id="PF00496">
    <property type="entry name" value="SBP_bac_5"/>
    <property type="match status" value="1"/>
</dbReference>
<dbReference type="Gene3D" id="3.40.190.10">
    <property type="entry name" value="Periplasmic binding protein-like II"/>
    <property type="match status" value="1"/>
</dbReference>
<accession>K8PQ05</accession>
<dbReference type="GO" id="GO:1904680">
    <property type="term" value="F:peptide transmembrane transporter activity"/>
    <property type="evidence" value="ECO:0007669"/>
    <property type="project" value="TreeGrafter"/>
</dbReference>
<evidence type="ECO:0000313" key="6">
    <source>
        <dbReference type="EMBL" id="EKS40433.1"/>
    </source>
</evidence>
<dbReference type="AlphaFoldDB" id="K8PQ05"/>
<dbReference type="SUPFAM" id="SSF53850">
    <property type="entry name" value="Periplasmic binding protein-like II"/>
    <property type="match status" value="1"/>
</dbReference>
<feature type="transmembrane region" description="Helical" evidence="4">
    <location>
        <begin position="67"/>
        <end position="87"/>
    </location>
</feature>
<evidence type="ECO:0000256" key="4">
    <source>
        <dbReference type="SAM" id="Phobius"/>
    </source>
</evidence>
<dbReference type="GO" id="GO:0030288">
    <property type="term" value="C:outer membrane-bounded periplasmic space"/>
    <property type="evidence" value="ECO:0007669"/>
    <property type="project" value="TreeGrafter"/>
</dbReference>
<keyword evidence="4" id="KW-1133">Transmembrane helix</keyword>
<dbReference type="PIRSF" id="PIRSF002741">
    <property type="entry name" value="MppA"/>
    <property type="match status" value="1"/>
</dbReference>
<dbReference type="InterPro" id="IPR000914">
    <property type="entry name" value="SBP_5_dom"/>
</dbReference>
<keyword evidence="3" id="KW-0732">Signal</keyword>
<sequence length="670" mass="74427">MTDRAALLEVPAFNTSVDKKINANSDICGSSTSISEPAVVNFGVRFAESNAAPPPLRRSARTAARRFGLLTAVLSLLAAAPAGAQLAPVPAHGIAMHGRPALPAGFTSMPYVNPDAPKGGRIIFGLLGTFDSLNPFIVKGIAVQQVRGYVIESLMARGNDEPFTLYGLLAESVETDAARSYVTFRLNPLAKFSDGQPVLADDVLFSWQLMRDKGRPNHRLYYAKVEKAEALDPRTVRFDFGGANDRELPLILGLMPIFPKHAVDVATFEETSLTGPMGSGPYRVTGVRAGASVTLTRNPDYWGRDLPVNRGQWNFDEVRLDYYREANGAFEAFKRGLYDFRIENEPLRWHEGYDFAAARSGEVIREEIKPGTPQPSEFLVFNTRKPVFADIRVRQALTLLFDFEWVNRNYFFGLYGRAAGFFAGSDLSAYTRPADDREKRLLAPYAASIRSDIMNGTYRLPVTDASGRDRATLRSALGLLDQAGYHLDGTVLRRKGTRDPLTFEILVTTRDQERIALAYQRDLKRAGITASVRAVDAVQFDQRRLSYEFDMIQNRWDQSLSPGNEQAFYWGSAAADNPGTRNYMGAKSPAIDAMIAALLEARDRADFVPAVRALDRALIAGFYAIPLYNHPQQWLARWNRIERPKATALTGILPETWWQKSGIKPPAVKQ</sequence>
<dbReference type="PANTHER" id="PTHR30290:SF64">
    <property type="entry name" value="ABC TRANSPORTER PERIPLASMIC BINDING PROTEIN"/>
    <property type="match status" value="1"/>
</dbReference>
<dbReference type="HOGENOM" id="CLU_023171_0_0_5"/>
<name>K8PQ05_9BRAD</name>
<dbReference type="PANTHER" id="PTHR30290">
    <property type="entry name" value="PERIPLASMIC BINDING COMPONENT OF ABC TRANSPORTER"/>
    <property type="match status" value="1"/>
</dbReference>
<protein>
    <recommendedName>
        <fullName evidence="5">Solute-binding protein family 5 domain-containing protein</fullName>
    </recommendedName>
</protein>
<evidence type="ECO:0000256" key="1">
    <source>
        <dbReference type="ARBA" id="ARBA00004418"/>
    </source>
</evidence>
<dbReference type="GO" id="GO:0043190">
    <property type="term" value="C:ATP-binding cassette (ABC) transporter complex"/>
    <property type="evidence" value="ECO:0007669"/>
    <property type="project" value="InterPro"/>
</dbReference>
<dbReference type="Proteomes" id="UP000001095">
    <property type="component" value="Unassembled WGS sequence"/>
</dbReference>
<proteinExistence type="inferred from homology"/>
<dbReference type="CDD" id="cd08497">
    <property type="entry name" value="MbnE-like"/>
    <property type="match status" value="1"/>
</dbReference>
<dbReference type="PATRIC" id="fig|883079.3.peg.904"/>
<reference evidence="6 7" key="1">
    <citation type="submission" date="2012-04" db="EMBL/GenBank/DDBJ databases">
        <title>The Genome Sequence of Afipia clevelandensis ATCC 49720.</title>
        <authorList>
            <consortium name="The Broad Institute Genome Sequencing Platform"/>
            <person name="Earl A."/>
            <person name="Ward D."/>
            <person name="Feldgarden M."/>
            <person name="Gevers D."/>
            <person name="Huys G."/>
            <person name="Walker B."/>
            <person name="Young S.K."/>
            <person name="Zeng Q."/>
            <person name="Gargeya S."/>
            <person name="Fitzgerald M."/>
            <person name="Haas B."/>
            <person name="Abouelleil A."/>
            <person name="Alvarado L."/>
            <person name="Arachchi H.M."/>
            <person name="Berlin A."/>
            <person name="Chapman S.B."/>
            <person name="Goldberg J."/>
            <person name="Griggs A."/>
            <person name="Gujja S."/>
            <person name="Hansen M."/>
            <person name="Howarth C."/>
            <person name="Imamovic A."/>
            <person name="Larimer J."/>
            <person name="McCowen C."/>
            <person name="Montmayeur A."/>
            <person name="Murphy C."/>
            <person name="Neiman D."/>
            <person name="Pearson M."/>
            <person name="Priest M."/>
            <person name="Roberts A."/>
            <person name="Saif S."/>
            <person name="Shea T."/>
            <person name="Sisk P."/>
            <person name="Sykes S."/>
            <person name="Wortman J."/>
            <person name="Nusbaum C."/>
            <person name="Birren B."/>
        </authorList>
    </citation>
    <scope>NUCLEOTIDE SEQUENCE [LARGE SCALE GENOMIC DNA]</scope>
    <source>
        <strain evidence="6 7">ATCC 49720</strain>
    </source>
</reference>
<keyword evidence="7" id="KW-1185">Reference proteome</keyword>
<comment type="similarity">
    <text evidence="2">Belongs to the bacterial solute-binding protein 5 family.</text>
</comment>
<evidence type="ECO:0000256" key="2">
    <source>
        <dbReference type="ARBA" id="ARBA00005695"/>
    </source>
</evidence>
<dbReference type="Gene3D" id="3.10.105.10">
    <property type="entry name" value="Dipeptide-binding Protein, Domain 3"/>
    <property type="match status" value="1"/>
</dbReference>
<dbReference type="GO" id="GO:0042884">
    <property type="term" value="P:microcin transport"/>
    <property type="evidence" value="ECO:0007669"/>
    <property type="project" value="TreeGrafter"/>
</dbReference>
<dbReference type="EMBL" id="AGWY01000003">
    <property type="protein sequence ID" value="EKS40433.1"/>
    <property type="molecule type" value="Genomic_DNA"/>
</dbReference>
<evidence type="ECO:0000256" key="3">
    <source>
        <dbReference type="ARBA" id="ARBA00022729"/>
    </source>
</evidence>
<keyword evidence="4" id="KW-0812">Transmembrane</keyword>
<dbReference type="GO" id="GO:0015833">
    <property type="term" value="P:peptide transport"/>
    <property type="evidence" value="ECO:0007669"/>
    <property type="project" value="TreeGrafter"/>
</dbReference>
<dbReference type="InterPro" id="IPR030678">
    <property type="entry name" value="Peptide/Ni-bd"/>
</dbReference>